<dbReference type="Proteomes" id="UP001476798">
    <property type="component" value="Unassembled WGS sequence"/>
</dbReference>
<organism evidence="1 2">
    <name type="scientific">Goodea atripinnis</name>
    <dbReference type="NCBI Taxonomy" id="208336"/>
    <lineage>
        <taxon>Eukaryota</taxon>
        <taxon>Metazoa</taxon>
        <taxon>Chordata</taxon>
        <taxon>Craniata</taxon>
        <taxon>Vertebrata</taxon>
        <taxon>Euteleostomi</taxon>
        <taxon>Actinopterygii</taxon>
        <taxon>Neopterygii</taxon>
        <taxon>Teleostei</taxon>
        <taxon>Neoteleostei</taxon>
        <taxon>Acanthomorphata</taxon>
        <taxon>Ovalentaria</taxon>
        <taxon>Atherinomorphae</taxon>
        <taxon>Cyprinodontiformes</taxon>
        <taxon>Goodeidae</taxon>
        <taxon>Goodea</taxon>
    </lineage>
</organism>
<evidence type="ECO:0008006" key="3">
    <source>
        <dbReference type="Google" id="ProtNLM"/>
    </source>
</evidence>
<sequence length="108" mass="11996">TPPPAKLTATPLGDSSMEVRWTSPPDLSLSGFVVEWFAVREKTSSILHWEKLNSSCTRLVIAGSRAVEHIYGSSVELSWSPVPVELLNGFIRNVTIFYITKHRPANSE</sequence>
<gene>
    <name evidence="1" type="ORF">GOODEAATRI_027440</name>
</gene>
<dbReference type="InterPro" id="IPR013783">
    <property type="entry name" value="Ig-like_fold"/>
</dbReference>
<dbReference type="SUPFAM" id="SSF49265">
    <property type="entry name" value="Fibronectin type III"/>
    <property type="match status" value="1"/>
</dbReference>
<accession>A0ABV0N4P7</accession>
<evidence type="ECO:0000313" key="1">
    <source>
        <dbReference type="EMBL" id="MEQ2166384.1"/>
    </source>
</evidence>
<protein>
    <recommendedName>
        <fullName evidence="3">Fibronectin type-III domain-containing protein</fullName>
    </recommendedName>
</protein>
<evidence type="ECO:0000313" key="2">
    <source>
        <dbReference type="Proteomes" id="UP001476798"/>
    </source>
</evidence>
<comment type="caution">
    <text evidence="1">The sequence shown here is derived from an EMBL/GenBank/DDBJ whole genome shotgun (WGS) entry which is preliminary data.</text>
</comment>
<dbReference type="InterPro" id="IPR036116">
    <property type="entry name" value="FN3_sf"/>
</dbReference>
<keyword evidence="2" id="KW-1185">Reference proteome</keyword>
<dbReference type="InterPro" id="IPR003961">
    <property type="entry name" value="FN3_dom"/>
</dbReference>
<dbReference type="CDD" id="cd00063">
    <property type="entry name" value="FN3"/>
    <property type="match status" value="1"/>
</dbReference>
<reference evidence="1 2" key="1">
    <citation type="submission" date="2021-06" db="EMBL/GenBank/DDBJ databases">
        <authorList>
            <person name="Palmer J.M."/>
        </authorList>
    </citation>
    <scope>NUCLEOTIDE SEQUENCE [LARGE SCALE GENOMIC DNA]</scope>
    <source>
        <strain evidence="1 2">GA_2019</strain>
        <tissue evidence="1">Muscle</tissue>
    </source>
</reference>
<name>A0ABV0N4P7_9TELE</name>
<feature type="non-terminal residue" evidence="1">
    <location>
        <position position="1"/>
    </location>
</feature>
<dbReference type="Gene3D" id="2.60.40.10">
    <property type="entry name" value="Immunoglobulins"/>
    <property type="match status" value="1"/>
</dbReference>
<proteinExistence type="predicted"/>
<dbReference type="EMBL" id="JAHRIO010023584">
    <property type="protein sequence ID" value="MEQ2166384.1"/>
    <property type="molecule type" value="Genomic_DNA"/>
</dbReference>